<dbReference type="GeneID" id="36299102"/>
<dbReference type="SUPFAM" id="SSF46785">
    <property type="entry name" value="Winged helix' DNA-binding domain"/>
    <property type="match status" value="1"/>
</dbReference>
<dbReference type="PANTHER" id="PTHR30154:SF54">
    <property type="entry name" value="POSSIBLE TRANSCRIPTIONAL REGULATORY PROTEIN (PROBABLY LRP_ASNC-FAMILY)"/>
    <property type="match status" value="1"/>
</dbReference>
<dbReference type="PROSITE" id="PS50956">
    <property type="entry name" value="HTH_ASNC_2"/>
    <property type="match status" value="1"/>
</dbReference>
<gene>
    <name evidence="5" type="ORF">SAMN04489809_1906</name>
    <name evidence="6" type="ORF">V8Z62_05215</name>
</gene>
<name>A0A1H1SFJ6_9MICO</name>
<evidence type="ECO:0000313" key="6">
    <source>
        <dbReference type="EMBL" id="WWS85626.1"/>
    </source>
</evidence>
<dbReference type="InterPro" id="IPR000485">
    <property type="entry name" value="AsnC-type_HTH_dom"/>
</dbReference>
<dbReference type="AlphaFoldDB" id="A0A1H1SFJ6"/>
<dbReference type="InterPro" id="IPR019888">
    <property type="entry name" value="Tscrpt_reg_AsnC-like"/>
</dbReference>
<dbReference type="InterPro" id="IPR036390">
    <property type="entry name" value="WH_DNA-bd_sf"/>
</dbReference>
<evidence type="ECO:0000313" key="8">
    <source>
        <dbReference type="Proteomes" id="UP001377573"/>
    </source>
</evidence>
<dbReference type="GO" id="GO:0005829">
    <property type="term" value="C:cytosol"/>
    <property type="evidence" value="ECO:0007669"/>
    <property type="project" value="TreeGrafter"/>
</dbReference>
<dbReference type="EMBL" id="CP146240">
    <property type="protein sequence ID" value="WWS85626.1"/>
    <property type="molecule type" value="Genomic_DNA"/>
</dbReference>
<dbReference type="InterPro" id="IPR011008">
    <property type="entry name" value="Dimeric_a/b-barrel"/>
</dbReference>
<dbReference type="InterPro" id="IPR019887">
    <property type="entry name" value="Tscrpt_reg_AsnC/Lrp_C"/>
</dbReference>
<sequence length="155" mass="16958">MAKAQLDEIDLELLAALSRDAAVTNKALAHRLGLAESTCAHRIRGLRERGVIRDTRVRLDGSALGYPLQAIIKVRLAHHTGPKVTALFDALVAIPRVLQVFHVAGVDDFLVHVAVQDATALRDIVLEHITVHPVVRGTETQLVFELRDGTGFLPR</sequence>
<dbReference type="EMBL" id="LT629770">
    <property type="protein sequence ID" value="SDS46159.1"/>
    <property type="molecule type" value="Genomic_DNA"/>
</dbReference>
<keyword evidence="3" id="KW-0804">Transcription</keyword>
<dbReference type="InterPro" id="IPR036388">
    <property type="entry name" value="WH-like_DNA-bd_sf"/>
</dbReference>
<dbReference type="Proteomes" id="UP000182126">
    <property type="component" value="Chromosome I"/>
</dbReference>
<keyword evidence="1" id="KW-0805">Transcription regulation</keyword>
<proteinExistence type="predicted"/>
<protein>
    <submittedName>
        <fullName evidence="5">DNA-binding transcriptional regulator, Lrp family</fullName>
    </submittedName>
    <submittedName>
        <fullName evidence="6">Lrp/AsnC family transcriptional regulator</fullName>
    </submittedName>
</protein>
<keyword evidence="2 5" id="KW-0238">DNA-binding</keyword>
<keyword evidence="8" id="KW-1185">Reference proteome</keyword>
<reference evidence="5 7" key="1">
    <citation type="submission" date="2016-10" db="EMBL/GenBank/DDBJ databases">
        <authorList>
            <person name="de Groot N.N."/>
        </authorList>
    </citation>
    <scope>NUCLEOTIDE SEQUENCE [LARGE SCALE GENOMIC DNA]</scope>
    <source>
        <strain evidence="5 7">DSM 15019</strain>
    </source>
</reference>
<dbReference type="PRINTS" id="PR00033">
    <property type="entry name" value="HTHASNC"/>
</dbReference>
<dbReference type="GO" id="GO:0043200">
    <property type="term" value="P:response to amino acid"/>
    <property type="evidence" value="ECO:0007669"/>
    <property type="project" value="TreeGrafter"/>
</dbReference>
<dbReference type="GO" id="GO:0043565">
    <property type="term" value="F:sequence-specific DNA binding"/>
    <property type="evidence" value="ECO:0007669"/>
    <property type="project" value="InterPro"/>
</dbReference>
<dbReference type="SUPFAM" id="SSF54909">
    <property type="entry name" value="Dimeric alpha+beta barrel"/>
    <property type="match status" value="1"/>
</dbReference>
<reference evidence="6 8" key="2">
    <citation type="submission" date="2024-02" db="EMBL/GenBank/DDBJ databases">
        <authorList>
            <person name="Alasadi S."/>
            <person name="Hussein S.A."/>
        </authorList>
    </citation>
    <scope>NUCLEOTIDE SEQUENCE [LARGE SCALE GENOMIC DNA]</scope>
    <source>
        <strain evidence="6 8">GJ_SRA_44_2022</strain>
    </source>
</reference>
<feature type="domain" description="HTH asnC-type" evidence="4">
    <location>
        <begin position="6"/>
        <end position="67"/>
    </location>
</feature>
<evidence type="ECO:0000256" key="3">
    <source>
        <dbReference type="ARBA" id="ARBA00023163"/>
    </source>
</evidence>
<organism evidence="5 7">
    <name type="scientific">Microbacterium paraoxydans</name>
    <dbReference type="NCBI Taxonomy" id="199592"/>
    <lineage>
        <taxon>Bacteria</taxon>
        <taxon>Bacillati</taxon>
        <taxon>Actinomycetota</taxon>
        <taxon>Actinomycetes</taxon>
        <taxon>Micrococcales</taxon>
        <taxon>Microbacteriaceae</taxon>
        <taxon>Microbacterium</taxon>
    </lineage>
</organism>
<dbReference type="PANTHER" id="PTHR30154">
    <property type="entry name" value="LEUCINE-RESPONSIVE REGULATORY PROTEIN"/>
    <property type="match status" value="1"/>
</dbReference>
<evidence type="ECO:0000259" key="4">
    <source>
        <dbReference type="PROSITE" id="PS50956"/>
    </source>
</evidence>
<dbReference type="Pfam" id="PF01037">
    <property type="entry name" value="AsnC_trans_reg"/>
    <property type="match status" value="1"/>
</dbReference>
<evidence type="ECO:0000313" key="7">
    <source>
        <dbReference type="Proteomes" id="UP000182126"/>
    </source>
</evidence>
<dbReference type="Pfam" id="PF13412">
    <property type="entry name" value="HTH_24"/>
    <property type="match status" value="1"/>
</dbReference>
<accession>A0A1H1SFJ6</accession>
<dbReference type="RefSeq" id="WP_025102769.1">
    <property type="nucleotide sequence ID" value="NZ_CP064873.1"/>
</dbReference>
<dbReference type="Proteomes" id="UP001377573">
    <property type="component" value="Chromosome"/>
</dbReference>
<dbReference type="Gene3D" id="1.10.10.10">
    <property type="entry name" value="Winged helix-like DNA-binding domain superfamily/Winged helix DNA-binding domain"/>
    <property type="match status" value="1"/>
</dbReference>
<evidence type="ECO:0000256" key="1">
    <source>
        <dbReference type="ARBA" id="ARBA00023015"/>
    </source>
</evidence>
<dbReference type="eggNOG" id="COG1522">
    <property type="taxonomic scope" value="Bacteria"/>
</dbReference>
<dbReference type="Gene3D" id="3.30.70.920">
    <property type="match status" value="1"/>
</dbReference>
<dbReference type="SMART" id="SM00344">
    <property type="entry name" value="HTH_ASNC"/>
    <property type="match status" value="1"/>
</dbReference>
<evidence type="ECO:0000256" key="2">
    <source>
        <dbReference type="ARBA" id="ARBA00023125"/>
    </source>
</evidence>
<evidence type="ECO:0000313" key="5">
    <source>
        <dbReference type="EMBL" id="SDS46159.1"/>
    </source>
</evidence>